<accession>A0A4Z2E8P8</accession>
<evidence type="ECO:0000313" key="2">
    <source>
        <dbReference type="Proteomes" id="UP000314294"/>
    </source>
</evidence>
<dbReference type="EMBL" id="SRLO01013224">
    <property type="protein sequence ID" value="TNN25187.1"/>
    <property type="molecule type" value="Genomic_DNA"/>
</dbReference>
<dbReference type="Proteomes" id="UP000314294">
    <property type="component" value="Unassembled WGS sequence"/>
</dbReference>
<organism evidence="1 2">
    <name type="scientific">Liparis tanakae</name>
    <name type="common">Tanaka's snailfish</name>
    <dbReference type="NCBI Taxonomy" id="230148"/>
    <lineage>
        <taxon>Eukaryota</taxon>
        <taxon>Metazoa</taxon>
        <taxon>Chordata</taxon>
        <taxon>Craniata</taxon>
        <taxon>Vertebrata</taxon>
        <taxon>Euteleostomi</taxon>
        <taxon>Actinopterygii</taxon>
        <taxon>Neopterygii</taxon>
        <taxon>Teleostei</taxon>
        <taxon>Neoteleostei</taxon>
        <taxon>Acanthomorphata</taxon>
        <taxon>Eupercaria</taxon>
        <taxon>Perciformes</taxon>
        <taxon>Cottioidei</taxon>
        <taxon>Cottales</taxon>
        <taxon>Liparidae</taxon>
        <taxon>Liparis</taxon>
    </lineage>
</organism>
<evidence type="ECO:0000313" key="1">
    <source>
        <dbReference type="EMBL" id="TNN25187.1"/>
    </source>
</evidence>
<dbReference type="AlphaFoldDB" id="A0A4Z2E8P8"/>
<name>A0A4Z2E8P8_9TELE</name>
<proteinExistence type="predicted"/>
<protein>
    <submittedName>
        <fullName evidence="1">Uncharacterized protein</fullName>
    </submittedName>
</protein>
<keyword evidence="2" id="KW-1185">Reference proteome</keyword>
<sequence>MAVFSSSPWRAGRFPVSFMERPKSMMTHVPSTLTRTFRLLRSLWETAGLYKSGRLEAAL</sequence>
<reference evidence="1 2" key="1">
    <citation type="submission" date="2019-03" db="EMBL/GenBank/DDBJ databases">
        <title>First draft genome of Liparis tanakae, snailfish: a comprehensive survey of snailfish specific genes.</title>
        <authorList>
            <person name="Kim W."/>
            <person name="Song I."/>
            <person name="Jeong J.-H."/>
            <person name="Kim D."/>
            <person name="Kim S."/>
            <person name="Ryu S."/>
            <person name="Song J.Y."/>
            <person name="Lee S.K."/>
        </authorList>
    </citation>
    <scope>NUCLEOTIDE SEQUENCE [LARGE SCALE GENOMIC DNA]</scope>
    <source>
        <tissue evidence="1">Muscle</tissue>
    </source>
</reference>
<gene>
    <name evidence="1" type="ORF">EYF80_064685</name>
</gene>
<comment type="caution">
    <text evidence="1">The sequence shown here is derived from an EMBL/GenBank/DDBJ whole genome shotgun (WGS) entry which is preliminary data.</text>
</comment>